<organism evidence="1 2">
    <name type="scientific">Candidatus Thiodiazotropha taylori</name>
    <dbReference type="NCBI Taxonomy" id="2792791"/>
    <lineage>
        <taxon>Bacteria</taxon>
        <taxon>Pseudomonadati</taxon>
        <taxon>Pseudomonadota</taxon>
        <taxon>Gammaproteobacteria</taxon>
        <taxon>Chromatiales</taxon>
        <taxon>Sedimenticolaceae</taxon>
        <taxon>Candidatus Thiodiazotropha</taxon>
    </lineage>
</organism>
<dbReference type="Gene3D" id="2.60.120.1440">
    <property type="match status" value="1"/>
</dbReference>
<dbReference type="Pfam" id="PF04773">
    <property type="entry name" value="FecR"/>
    <property type="match status" value="1"/>
</dbReference>
<dbReference type="InterPro" id="IPR006860">
    <property type="entry name" value="FecR"/>
</dbReference>
<gene>
    <name evidence="1" type="ORF">JAZ07_11995</name>
</gene>
<proteinExistence type="predicted"/>
<evidence type="ECO:0000313" key="1">
    <source>
        <dbReference type="EMBL" id="MCG7947056.1"/>
    </source>
</evidence>
<evidence type="ECO:0000313" key="2">
    <source>
        <dbReference type="Proteomes" id="UP000886667"/>
    </source>
</evidence>
<dbReference type="PANTHER" id="PTHR38731">
    <property type="entry name" value="LIPL45-RELATED LIPOPROTEIN-RELATED"/>
    <property type="match status" value="1"/>
</dbReference>
<dbReference type="Proteomes" id="UP000886667">
    <property type="component" value="Unassembled WGS sequence"/>
</dbReference>
<name>A0A9E4P2V5_9GAMM</name>
<sequence length="444" mass="49700">MFIISRATLLLLLLFSLFSSTAWSEDWIYKLHEGENLTLVKERFLKPEFTAWQLQVYNSIEKDREIPVGTEIRVPIDWMQDQLAGVEVSYVYGSVSIVRRGDEAENEALRGDILKAGDRIKTAERSAASLRFADQSVLLVGESSEVVFDALSSYQGVGMLDTRIRLQRGRVENRINPFSRPESRYEIHTPAAVTVVRGTDFRVSTDQADNVTRSEVTEGEVQVTAQGASVFVTQGEGTRVVSGEPPAEPRRLLAAPDMAELDLSRVDGGLLLEWPGNSAAVSYRYQLKDRDQVLVAIGISQTPHVEIPLQPAGEYHLLLRGIDELGLEGMEGETRFQLDLQPAVEREPSSAPVAATTLLMPPQFFPHGLRFQWRAVANAWGYRFLFARDPGFSDLLFERLSFDSGFEMGYPGPGRYFVAVEVLAENSVENKRLSNIYVIEIPIR</sequence>
<dbReference type="EMBL" id="JAEPCM010000417">
    <property type="protein sequence ID" value="MCG7947056.1"/>
    <property type="molecule type" value="Genomic_DNA"/>
</dbReference>
<comment type="caution">
    <text evidence="1">The sequence shown here is derived from an EMBL/GenBank/DDBJ whole genome shotgun (WGS) entry which is preliminary data.</text>
</comment>
<accession>A0A9E4P2V5</accession>
<reference evidence="1" key="1">
    <citation type="journal article" date="2021" name="Proc. Natl. Acad. Sci. U.S.A.">
        <title>Global biogeography of chemosynthetic symbionts reveals both localized and globally distributed symbiont groups. .</title>
        <authorList>
            <person name="Osvatic J.T."/>
            <person name="Wilkins L.G.E."/>
            <person name="Leibrecht L."/>
            <person name="Leray M."/>
            <person name="Zauner S."/>
            <person name="Polzin J."/>
            <person name="Camacho Y."/>
            <person name="Gros O."/>
            <person name="van Gils J.A."/>
            <person name="Eisen J.A."/>
            <person name="Petersen J.M."/>
            <person name="Yuen B."/>
        </authorList>
    </citation>
    <scope>NUCLEOTIDE SEQUENCE</scope>
    <source>
        <strain evidence="1">MAGclacostrist064TRANS</strain>
    </source>
</reference>
<protein>
    <submittedName>
        <fullName evidence="1">FecR domain-containing protein</fullName>
    </submittedName>
</protein>
<dbReference type="AlphaFoldDB" id="A0A9E4P2V5"/>